<accession>A0A1I5Y6P2</accession>
<dbReference type="AlphaFoldDB" id="A0A1I5Y6P2"/>
<feature type="region of interest" description="Disordered" evidence="1">
    <location>
        <begin position="34"/>
        <end position="72"/>
    </location>
</feature>
<protein>
    <recommendedName>
        <fullName evidence="6">PPE family protein</fullName>
    </recommendedName>
</protein>
<organism evidence="3 4">
    <name type="scientific">Amycolatopsis rubida</name>
    <dbReference type="NCBI Taxonomy" id="112413"/>
    <lineage>
        <taxon>Bacteria</taxon>
        <taxon>Bacillati</taxon>
        <taxon>Actinomycetota</taxon>
        <taxon>Actinomycetes</taxon>
        <taxon>Pseudonocardiales</taxon>
        <taxon>Pseudonocardiaceae</taxon>
        <taxon>Amycolatopsis</taxon>
    </lineage>
</organism>
<feature type="compositionally biased region" description="Polar residues" evidence="1">
    <location>
        <begin position="247"/>
        <end position="258"/>
    </location>
</feature>
<keyword evidence="5" id="KW-1185">Reference proteome</keyword>
<feature type="region of interest" description="Disordered" evidence="1">
    <location>
        <begin position="232"/>
        <end position="484"/>
    </location>
</feature>
<feature type="compositionally biased region" description="Gly residues" evidence="1">
    <location>
        <begin position="375"/>
        <end position="407"/>
    </location>
</feature>
<evidence type="ECO:0000313" key="4">
    <source>
        <dbReference type="Proteomes" id="UP000199137"/>
    </source>
</evidence>
<proteinExistence type="predicted"/>
<dbReference type="STRING" id="112413.SAMN05421854_111247"/>
<feature type="compositionally biased region" description="Basic and acidic residues" evidence="1">
    <location>
        <begin position="442"/>
        <end position="452"/>
    </location>
</feature>
<dbReference type="Gene3D" id="1.20.1260.20">
    <property type="entry name" value="PPE superfamily"/>
    <property type="match status" value="1"/>
</dbReference>
<feature type="compositionally biased region" description="Basic and acidic residues" evidence="1">
    <location>
        <begin position="34"/>
        <end position="44"/>
    </location>
</feature>
<feature type="compositionally biased region" description="Gly residues" evidence="1">
    <location>
        <begin position="423"/>
        <end position="439"/>
    </location>
</feature>
<reference evidence="3 4" key="1">
    <citation type="submission" date="2016-10" db="EMBL/GenBank/DDBJ databases">
        <authorList>
            <person name="de Groot N.N."/>
        </authorList>
    </citation>
    <scope>NUCLEOTIDE SEQUENCE [LARGE SCALE GENOMIC DNA]</scope>
    <source>
        <strain evidence="3 4">DSM 44637</strain>
    </source>
</reference>
<dbReference type="OrthoDB" id="3603136at2"/>
<dbReference type="EMBL" id="JAAGNC010000001">
    <property type="protein sequence ID" value="NEC54097.1"/>
    <property type="molecule type" value="Genomic_DNA"/>
</dbReference>
<evidence type="ECO:0000313" key="5">
    <source>
        <dbReference type="Proteomes" id="UP000470404"/>
    </source>
</evidence>
<dbReference type="InterPro" id="IPR038332">
    <property type="entry name" value="PPE_sf"/>
</dbReference>
<feature type="compositionally biased region" description="Low complexity" evidence="1">
    <location>
        <begin position="50"/>
        <end position="60"/>
    </location>
</feature>
<dbReference type="RefSeq" id="WP_067588083.1">
    <property type="nucleotide sequence ID" value="NZ_FOWC01000011.1"/>
</dbReference>
<evidence type="ECO:0000313" key="3">
    <source>
        <dbReference type="EMBL" id="SFQ39780.1"/>
    </source>
</evidence>
<dbReference type="Proteomes" id="UP000470404">
    <property type="component" value="Unassembled WGS sequence"/>
</dbReference>
<name>A0A1I5Y6P2_9PSEU</name>
<feature type="compositionally biased region" description="Low complexity" evidence="1">
    <location>
        <begin position="319"/>
        <end position="328"/>
    </location>
</feature>
<evidence type="ECO:0000256" key="1">
    <source>
        <dbReference type="SAM" id="MobiDB-lite"/>
    </source>
</evidence>
<sequence length="484" mass="49080">MTEQHRAEHVESAGDYYARTQNVNQIFSVGVDSPETRSVTERDASQYSVQQGQQLLQGQQTRGDAPAPDANYASYSHEDLHKMVNEGLNFESINERSRVTNTYGNWLADASNQFRDAASTAGAEWQGTAATQAHSFFQSTAEHTEKTGSAMQLVSNRYSQQSAAADYAHKNMPEPTGFDQKAEMAKATEQFQNGNPLQGVIALNDVSVKQQQADAAHQQAVQVMHGLDSTYHETSTTQPVYSPPPQMNNDSTQASSAAPVTVPGGASSGPYVGPGGSGGPVTGGPATGFTGTNPPLGGPPANSFPPGGGNSPSVPYTPGPGINTGTGPLSNPAVSGGGNNLRATPNIGGRLSPEGLALGGGGVGNSGEDTPRSRSGGGAGRGGAGGRVTGGTGSGGSGKPGESGGKGAAERLERGATAAANAGKGGKPGAAGAGAGAAGAGKKKEEDKEHKNKIPTQIDPDEVFEVRPERGPDGEKITPPVLGG</sequence>
<evidence type="ECO:0008006" key="6">
    <source>
        <dbReference type="Google" id="ProtNLM"/>
    </source>
</evidence>
<evidence type="ECO:0000313" key="2">
    <source>
        <dbReference type="EMBL" id="NEC54097.1"/>
    </source>
</evidence>
<dbReference type="EMBL" id="FOWC01000011">
    <property type="protein sequence ID" value="SFQ39780.1"/>
    <property type="molecule type" value="Genomic_DNA"/>
</dbReference>
<dbReference type="Proteomes" id="UP000199137">
    <property type="component" value="Unassembled WGS sequence"/>
</dbReference>
<gene>
    <name evidence="2" type="ORF">G3I59_00370</name>
    <name evidence="3" type="ORF">SAMN05421854_111247</name>
</gene>
<reference evidence="2 5" key="2">
    <citation type="submission" date="2020-01" db="EMBL/GenBank/DDBJ databases">
        <title>Insect and environment-associated Actinomycetes.</title>
        <authorList>
            <person name="Currrie C."/>
            <person name="Chevrette M."/>
            <person name="Carlson C."/>
            <person name="Stubbendieck R."/>
            <person name="Wendt-Pienkowski E."/>
        </authorList>
    </citation>
    <scope>NUCLEOTIDE SEQUENCE [LARGE SCALE GENOMIC DNA]</scope>
    <source>
        <strain evidence="2 5">SID8386</strain>
    </source>
</reference>
<feature type="compositionally biased region" description="Gly residues" evidence="1">
    <location>
        <begin position="272"/>
        <end position="286"/>
    </location>
</feature>
<feature type="compositionally biased region" description="Low complexity" evidence="1">
    <location>
        <begin position="262"/>
        <end position="271"/>
    </location>
</feature>
<feature type="compositionally biased region" description="Basic and acidic residues" evidence="1">
    <location>
        <begin position="464"/>
        <end position="476"/>
    </location>
</feature>